<dbReference type="AlphaFoldDB" id="A0A173S188"/>
<name>A0A173S188_EUBRA</name>
<dbReference type="CDD" id="cd03116">
    <property type="entry name" value="MobB"/>
    <property type="match status" value="1"/>
</dbReference>
<protein>
    <submittedName>
        <fullName evidence="5">Molybdopterin-guanine dinucleotide biosynthesis protein B</fullName>
    </submittedName>
</protein>
<feature type="domain" description="MobA-like NTP transferase" evidence="4">
    <location>
        <begin position="6"/>
        <end position="168"/>
    </location>
</feature>
<dbReference type="GO" id="GO:0005525">
    <property type="term" value="F:GTP binding"/>
    <property type="evidence" value="ECO:0007669"/>
    <property type="project" value="UniProtKB-KW"/>
</dbReference>
<evidence type="ECO:0000259" key="3">
    <source>
        <dbReference type="Pfam" id="PF03205"/>
    </source>
</evidence>
<dbReference type="InterPro" id="IPR029044">
    <property type="entry name" value="Nucleotide-diphossugar_trans"/>
</dbReference>
<dbReference type="InterPro" id="IPR013482">
    <property type="entry name" value="Molybde_CF_guanTrfase"/>
</dbReference>
<dbReference type="GO" id="GO:0016779">
    <property type="term" value="F:nucleotidyltransferase activity"/>
    <property type="evidence" value="ECO:0007669"/>
    <property type="project" value="UniProtKB-ARBA"/>
</dbReference>
<evidence type="ECO:0000256" key="2">
    <source>
        <dbReference type="ARBA" id="ARBA00023150"/>
    </source>
</evidence>
<sequence>MSYALVLLCGGLSTRMGTNKAFLPFGEYTLMEYQVRRFRPYFEKIYLSVPKMTDSWMQLAARLDCTAIPDCVEKIGPLGGLYSCLSAVTEDLLFFTPVDAPFTSTNAALTICQTLEQAIETNPSKYACVLKHPTRGMQPLSAAYAKTCLPVIKHMIQAENYRLRQLLTPEHTVISDILVPQEHFYNMNDMPSYYHALQMLAEKQPALFPPDFISQSDQPIPYVSFSAKSGTGKTTYLEKLVACLKEKGLRIALIKHDAHGFELDQPGKDSYRLRKAGVDTMILCGPDQTARLENHTAGEPSLHQLISSVKDADLILIEGYKFGSQPKIQLLRRGYHETPVGNLENTIAYVADFPYDPTPENLPVFDTTEPMKLAEFLFRVIRNKQ</sequence>
<dbReference type="Gene3D" id="3.40.50.300">
    <property type="entry name" value="P-loop containing nucleotide triphosphate hydrolases"/>
    <property type="match status" value="1"/>
</dbReference>
<keyword evidence="1" id="KW-0547">Nucleotide-binding</keyword>
<organism evidence="5 6">
    <name type="scientific">Eubacterium ramulus</name>
    <dbReference type="NCBI Taxonomy" id="39490"/>
    <lineage>
        <taxon>Bacteria</taxon>
        <taxon>Bacillati</taxon>
        <taxon>Bacillota</taxon>
        <taxon>Clostridia</taxon>
        <taxon>Eubacteriales</taxon>
        <taxon>Eubacteriaceae</taxon>
        <taxon>Eubacterium</taxon>
    </lineage>
</organism>
<dbReference type="Pfam" id="PF12804">
    <property type="entry name" value="NTP_transf_3"/>
    <property type="match status" value="1"/>
</dbReference>
<dbReference type="PANTHER" id="PTHR40072">
    <property type="entry name" value="MOLYBDOPTERIN-GUANINE DINUCLEOTIDE BIOSYNTHESIS ADAPTER PROTEIN-RELATED"/>
    <property type="match status" value="1"/>
</dbReference>
<keyword evidence="1" id="KW-0342">GTP-binding</keyword>
<evidence type="ECO:0000313" key="6">
    <source>
        <dbReference type="Proteomes" id="UP000095492"/>
    </source>
</evidence>
<evidence type="ECO:0000256" key="1">
    <source>
        <dbReference type="ARBA" id="ARBA00023134"/>
    </source>
</evidence>
<reference evidence="5 6" key="1">
    <citation type="submission" date="2015-09" db="EMBL/GenBank/DDBJ databases">
        <authorList>
            <consortium name="Pathogen Informatics"/>
        </authorList>
    </citation>
    <scope>NUCLEOTIDE SEQUENCE [LARGE SCALE GENOMIC DNA]</scope>
    <source>
        <strain evidence="5 6">2789STDY5608891</strain>
    </source>
</reference>
<dbReference type="Proteomes" id="UP000095492">
    <property type="component" value="Unassembled WGS sequence"/>
</dbReference>
<dbReference type="GeneID" id="97391447"/>
<dbReference type="InterPro" id="IPR052539">
    <property type="entry name" value="MGD_biosynthesis_adapter"/>
</dbReference>
<evidence type="ECO:0000259" key="4">
    <source>
        <dbReference type="Pfam" id="PF12804"/>
    </source>
</evidence>
<dbReference type="Pfam" id="PF03205">
    <property type="entry name" value="MobB"/>
    <property type="match status" value="1"/>
</dbReference>
<gene>
    <name evidence="5" type="primary">mobB</name>
    <name evidence="5" type="ORF">ERS852448_00710</name>
</gene>
<proteinExistence type="predicted"/>
<dbReference type="OrthoDB" id="9786803at2"/>
<dbReference type="GO" id="GO:0006777">
    <property type="term" value="P:Mo-molybdopterin cofactor biosynthetic process"/>
    <property type="evidence" value="ECO:0007669"/>
    <property type="project" value="UniProtKB-KW"/>
</dbReference>
<evidence type="ECO:0000313" key="5">
    <source>
        <dbReference type="EMBL" id="CUM84040.1"/>
    </source>
</evidence>
<dbReference type="SUPFAM" id="SSF53448">
    <property type="entry name" value="Nucleotide-diphospho-sugar transferases"/>
    <property type="match status" value="1"/>
</dbReference>
<dbReference type="PANTHER" id="PTHR40072:SF1">
    <property type="entry name" value="MOLYBDOPTERIN-GUANINE DINUCLEOTIDE BIOSYNTHESIS ADAPTER PROTEIN"/>
    <property type="match status" value="1"/>
</dbReference>
<keyword evidence="2" id="KW-0501">Molybdenum cofactor biosynthesis</keyword>
<feature type="domain" description="Molybdopterin-guanine dinucleotide biosynthesis protein B (MobB)" evidence="3">
    <location>
        <begin position="223"/>
        <end position="351"/>
    </location>
</feature>
<dbReference type="STRING" id="39490.ERS852448_00710"/>
<dbReference type="Gene3D" id="3.90.550.10">
    <property type="entry name" value="Spore Coat Polysaccharide Biosynthesis Protein SpsA, Chain A"/>
    <property type="match status" value="1"/>
</dbReference>
<dbReference type="InterPro" id="IPR025877">
    <property type="entry name" value="MobA-like_NTP_Trfase"/>
</dbReference>
<accession>A0A173S188</accession>
<dbReference type="RefSeq" id="WP_055289447.1">
    <property type="nucleotide sequence ID" value="NZ_CP173382.1"/>
</dbReference>
<dbReference type="EMBL" id="CYYA01000004">
    <property type="protein sequence ID" value="CUM84040.1"/>
    <property type="molecule type" value="Genomic_DNA"/>
</dbReference>
<dbReference type="InterPro" id="IPR027417">
    <property type="entry name" value="P-loop_NTPase"/>
</dbReference>
<dbReference type="NCBIfam" id="TIGR00176">
    <property type="entry name" value="mobB"/>
    <property type="match status" value="1"/>
</dbReference>
<dbReference type="CDD" id="cd02503">
    <property type="entry name" value="MobA"/>
    <property type="match status" value="1"/>
</dbReference>
<dbReference type="SUPFAM" id="SSF52540">
    <property type="entry name" value="P-loop containing nucleoside triphosphate hydrolases"/>
    <property type="match status" value="1"/>
</dbReference>
<dbReference type="InterPro" id="IPR004435">
    <property type="entry name" value="MobB_dom"/>
</dbReference>